<evidence type="ECO:0000256" key="6">
    <source>
        <dbReference type="ARBA" id="ARBA00022989"/>
    </source>
</evidence>
<evidence type="ECO:0000256" key="10">
    <source>
        <dbReference type="ARBA" id="ARBA00023136"/>
    </source>
</evidence>
<keyword evidence="8 11" id="KW-0408">Iron</keyword>
<dbReference type="AlphaFoldDB" id="A0AAV7EGJ6"/>
<dbReference type="InterPro" id="IPR050665">
    <property type="entry name" value="Cytochrome_P450_Monooxygen"/>
</dbReference>
<name>A0AAV7EGJ6_ARIFI</name>
<evidence type="ECO:0000256" key="1">
    <source>
        <dbReference type="ARBA" id="ARBA00004370"/>
    </source>
</evidence>
<dbReference type="PRINTS" id="PR00385">
    <property type="entry name" value="P450"/>
</dbReference>
<dbReference type="GO" id="GO:0016705">
    <property type="term" value="F:oxidoreductase activity, acting on paired donors, with incorporation or reduction of molecular oxygen"/>
    <property type="evidence" value="ECO:0007669"/>
    <property type="project" value="InterPro"/>
</dbReference>
<dbReference type="InterPro" id="IPR036396">
    <property type="entry name" value="Cyt_P450_sf"/>
</dbReference>
<evidence type="ECO:0000313" key="14">
    <source>
        <dbReference type="Proteomes" id="UP000825729"/>
    </source>
</evidence>
<keyword evidence="3 11" id="KW-0349">Heme</keyword>
<dbReference type="InterPro" id="IPR001128">
    <property type="entry name" value="Cyt_P450"/>
</dbReference>
<keyword evidence="10" id="KW-0472">Membrane</keyword>
<evidence type="ECO:0000256" key="4">
    <source>
        <dbReference type="ARBA" id="ARBA00022692"/>
    </source>
</evidence>
<evidence type="ECO:0000313" key="13">
    <source>
        <dbReference type="EMBL" id="KAG9447965.1"/>
    </source>
</evidence>
<dbReference type="Proteomes" id="UP000825729">
    <property type="component" value="Unassembled WGS sequence"/>
</dbReference>
<sequence>MESLVSIFLIVSSFLLLLGVVKLAYSVWWKPEKLQKQLLQQGIRGSPYKLLLGDLKELGNAMKEAWSKPMNLNHQILSRVIPFDHKTVQDYGKVSFYWLATTPRVIIQDSELVKEVLSNIHIQKPPIPPVMRVLGMGLTSLEGEEWVQRRKLMNPAFHLEKLKGMVSAISDSCVELIKRWEELIMSSQGSCELDVWPEFQSFTLDVISKTAFSSSYNEGKKIFDLQKELIQLVIESISTSFIPGFRFLPTRNHRRIAYLDKEIKKALTDLICKRQAAMERGESGRVDLLGLLLQPSDNAGRPGLSLSIQQATEECKTMYVAGQETTASLLTWTLIVLSMNPRWQEEARTEVFDVCGENSPEFESINRLKIVPMILNEVLRLYPSVVAVYRHTYESTKVGDFLIPSGVDLVLPSLLIHHDPELWGEDAEEFKPVRFSGGVSKASRTRNGFVPFGAGPKTCIGQNLAMVEAKMALATILQRFSFQLSPSYTHAPYTVITLQPQHGAQLILRKL</sequence>
<accession>A0AAV7EGJ6</accession>
<keyword evidence="14" id="KW-1185">Reference proteome</keyword>
<evidence type="ECO:0000256" key="2">
    <source>
        <dbReference type="ARBA" id="ARBA00010617"/>
    </source>
</evidence>
<comment type="cofactor">
    <cofactor evidence="11">
        <name>heme</name>
        <dbReference type="ChEBI" id="CHEBI:30413"/>
    </cofactor>
</comment>
<keyword evidence="6" id="KW-1133">Transmembrane helix</keyword>
<evidence type="ECO:0000256" key="11">
    <source>
        <dbReference type="PIRSR" id="PIRSR602401-1"/>
    </source>
</evidence>
<dbReference type="FunFam" id="1.10.630.10:FF:000029">
    <property type="entry name" value="Cytochrome P450 734A1"/>
    <property type="match status" value="1"/>
</dbReference>
<evidence type="ECO:0000256" key="5">
    <source>
        <dbReference type="ARBA" id="ARBA00022723"/>
    </source>
</evidence>
<dbReference type="PANTHER" id="PTHR24282">
    <property type="entry name" value="CYTOCHROME P450 FAMILY MEMBER"/>
    <property type="match status" value="1"/>
</dbReference>
<dbReference type="GO" id="GO:0020037">
    <property type="term" value="F:heme binding"/>
    <property type="evidence" value="ECO:0007669"/>
    <property type="project" value="InterPro"/>
</dbReference>
<evidence type="ECO:0008006" key="15">
    <source>
        <dbReference type="Google" id="ProtNLM"/>
    </source>
</evidence>
<dbReference type="SUPFAM" id="SSF48264">
    <property type="entry name" value="Cytochrome P450"/>
    <property type="match status" value="1"/>
</dbReference>
<keyword evidence="4" id="KW-0812">Transmembrane</keyword>
<evidence type="ECO:0000256" key="7">
    <source>
        <dbReference type="ARBA" id="ARBA00023002"/>
    </source>
</evidence>
<comment type="subcellular location">
    <subcellularLocation>
        <location evidence="1">Membrane</location>
    </subcellularLocation>
</comment>
<reference evidence="13 14" key="1">
    <citation type="submission" date="2021-07" db="EMBL/GenBank/DDBJ databases">
        <title>The Aristolochia fimbriata genome: insights into angiosperm evolution, floral development and chemical biosynthesis.</title>
        <authorList>
            <person name="Jiao Y."/>
        </authorList>
    </citation>
    <scope>NUCLEOTIDE SEQUENCE [LARGE SCALE GENOMIC DNA]</scope>
    <source>
        <strain evidence="13">IBCAS-2021</strain>
        <tissue evidence="13">Leaf</tissue>
    </source>
</reference>
<dbReference type="Pfam" id="PF00067">
    <property type="entry name" value="p450"/>
    <property type="match status" value="1"/>
</dbReference>
<dbReference type="EMBL" id="JAINDJ010000005">
    <property type="protein sequence ID" value="KAG9447965.1"/>
    <property type="molecule type" value="Genomic_DNA"/>
</dbReference>
<dbReference type="Gene3D" id="1.10.630.10">
    <property type="entry name" value="Cytochrome P450"/>
    <property type="match status" value="1"/>
</dbReference>
<organism evidence="13 14">
    <name type="scientific">Aristolochia fimbriata</name>
    <name type="common">White veined hardy Dutchman's pipe vine</name>
    <dbReference type="NCBI Taxonomy" id="158543"/>
    <lineage>
        <taxon>Eukaryota</taxon>
        <taxon>Viridiplantae</taxon>
        <taxon>Streptophyta</taxon>
        <taxon>Embryophyta</taxon>
        <taxon>Tracheophyta</taxon>
        <taxon>Spermatophyta</taxon>
        <taxon>Magnoliopsida</taxon>
        <taxon>Magnoliidae</taxon>
        <taxon>Piperales</taxon>
        <taxon>Aristolochiaceae</taxon>
        <taxon>Aristolochia</taxon>
    </lineage>
</organism>
<dbReference type="PRINTS" id="PR00463">
    <property type="entry name" value="EP450I"/>
</dbReference>
<dbReference type="GO" id="GO:0005506">
    <property type="term" value="F:iron ion binding"/>
    <property type="evidence" value="ECO:0007669"/>
    <property type="project" value="InterPro"/>
</dbReference>
<dbReference type="InterPro" id="IPR017972">
    <property type="entry name" value="Cyt_P450_CS"/>
</dbReference>
<dbReference type="InterPro" id="IPR002401">
    <property type="entry name" value="Cyt_P450_E_grp-I"/>
</dbReference>
<evidence type="ECO:0000256" key="12">
    <source>
        <dbReference type="RuleBase" id="RU000461"/>
    </source>
</evidence>
<gene>
    <name evidence="13" type="ORF">H6P81_014093</name>
</gene>
<keyword evidence="5 11" id="KW-0479">Metal-binding</keyword>
<feature type="binding site" description="axial binding residue" evidence="11">
    <location>
        <position position="459"/>
    </location>
    <ligand>
        <name>heme</name>
        <dbReference type="ChEBI" id="CHEBI:30413"/>
    </ligand>
    <ligandPart>
        <name>Fe</name>
        <dbReference type="ChEBI" id="CHEBI:18248"/>
    </ligandPart>
</feature>
<comment type="similarity">
    <text evidence="2 12">Belongs to the cytochrome P450 family.</text>
</comment>
<evidence type="ECO:0000256" key="9">
    <source>
        <dbReference type="ARBA" id="ARBA00023033"/>
    </source>
</evidence>
<protein>
    <recommendedName>
        <fullName evidence="15">Cytochrome P450</fullName>
    </recommendedName>
</protein>
<dbReference type="PANTHER" id="PTHR24282:SF148">
    <property type="entry name" value="CYTOCHROME P450 72A15-LIKE"/>
    <property type="match status" value="1"/>
</dbReference>
<keyword evidence="9 12" id="KW-0503">Monooxygenase</keyword>
<dbReference type="GO" id="GO:0004497">
    <property type="term" value="F:monooxygenase activity"/>
    <property type="evidence" value="ECO:0007669"/>
    <property type="project" value="UniProtKB-KW"/>
</dbReference>
<evidence type="ECO:0000256" key="3">
    <source>
        <dbReference type="ARBA" id="ARBA00022617"/>
    </source>
</evidence>
<evidence type="ECO:0000256" key="8">
    <source>
        <dbReference type="ARBA" id="ARBA00023004"/>
    </source>
</evidence>
<comment type="caution">
    <text evidence="13">The sequence shown here is derived from an EMBL/GenBank/DDBJ whole genome shotgun (WGS) entry which is preliminary data.</text>
</comment>
<keyword evidence="7 12" id="KW-0560">Oxidoreductase</keyword>
<dbReference type="PROSITE" id="PS00086">
    <property type="entry name" value="CYTOCHROME_P450"/>
    <property type="match status" value="1"/>
</dbReference>
<proteinExistence type="inferred from homology"/>
<dbReference type="GO" id="GO:0016020">
    <property type="term" value="C:membrane"/>
    <property type="evidence" value="ECO:0007669"/>
    <property type="project" value="UniProtKB-SubCell"/>
</dbReference>